<dbReference type="SUPFAM" id="SSF49562">
    <property type="entry name" value="C2 domain (Calcium/lipid-binding domain, CaLB)"/>
    <property type="match status" value="1"/>
</dbReference>
<feature type="compositionally biased region" description="Low complexity" evidence="2">
    <location>
        <begin position="434"/>
        <end position="445"/>
    </location>
</feature>
<proteinExistence type="inferred from homology"/>
<dbReference type="AlphaFoldDB" id="A0AAV8W3V6"/>
<name>A0AAV8W3V6_9CUCU</name>
<feature type="region of interest" description="Disordered" evidence="2">
    <location>
        <begin position="86"/>
        <end position="136"/>
    </location>
</feature>
<reference evidence="4 5" key="1">
    <citation type="journal article" date="2023" name="Insect Mol. Biol.">
        <title>Genome sequencing provides insights into the evolution of gene families encoding plant cell wall-degrading enzymes in longhorned beetles.</title>
        <authorList>
            <person name="Shin N.R."/>
            <person name="Okamura Y."/>
            <person name="Kirsch R."/>
            <person name="Pauchet Y."/>
        </authorList>
    </citation>
    <scope>NUCLEOTIDE SEQUENCE [LARGE SCALE GENOMIC DNA]</scope>
    <source>
        <strain evidence="4">EAD_L_NR</strain>
    </source>
</reference>
<protein>
    <recommendedName>
        <fullName evidence="3">C2 domain-containing protein</fullName>
    </recommendedName>
</protein>
<dbReference type="Pfam" id="PF00168">
    <property type="entry name" value="C2"/>
    <property type="match status" value="1"/>
</dbReference>
<feature type="compositionally biased region" description="Low complexity" evidence="2">
    <location>
        <begin position="104"/>
        <end position="113"/>
    </location>
</feature>
<dbReference type="GO" id="GO:0001227">
    <property type="term" value="F:DNA-binding transcription repressor activity, RNA polymerase II-specific"/>
    <property type="evidence" value="ECO:0007669"/>
    <property type="project" value="InterPro"/>
</dbReference>
<gene>
    <name evidence="4" type="ORF">NQ315_015761</name>
</gene>
<dbReference type="EMBL" id="JANEYG010000012">
    <property type="protein sequence ID" value="KAJ8920967.1"/>
    <property type="molecule type" value="Genomic_DNA"/>
</dbReference>
<feature type="region of interest" description="Disordered" evidence="2">
    <location>
        <begin position="1"/>
        <end position="46"/>
    </location>
</feature>
<dbReference type="PANTHER" id="PTHR13076:SF9">
    <property type="entry name" value="COILED-COIL AND C2 DOMAIN-CONTAINING PROTEIN 1-LIKE"/>
    <property type="match status" value="1"/>
</dbReference>
<feature type="compositionally biased region" description="Acidic residues" evidence="2">
    <location>
        <begin position="37"/>
        <end position="46"/>
    </location>
</feature>
<evidence type="ECO:0000259" key="3">
    <source>
        <dbReference type="PROSITE" id="PS50004"/>
    </source>
</evidence>
<feature type="region of interest" description="Disordered" evidence="2">
    <location>
        <begin position="179"/>
        <end position="227"/>
    </location>
</feature>
<evidence type="ECO:0000313" key="5">
    <source>
        <dbReference type="Proteomes" id="UP001159042"/>
    </source>
</evidence>
<evidence type="ECO:0000256" key="2">
    <source>
        <dbReference type="SAM" id="MobiDB-lite"/>
    </source>
</evidence>
<feature type="compositionally biased region" description="Pro residues" evidence="2">
    <location>
        <begin position="424"/>
        <end position="433"/>
    </location>
</feature>
<dbReference type="InterPro" id="IPR037772">
    <property type="entry name" value="C2_Freud"/>
</dbReference>
<dbReference type="Proteomes" id="UP001159042">
    <property type="component" value="Unassembled WGS sequence"/>
</dbReference>
<comment type="similarity">
    <text evidence="1">Belongs to the CC2D1 family.</text>
</comment>
<dbReference type="CDD" id="cd08690">
    <property type="entry name" value="C2_Freud-1"/>
    <property type="match status" value="1"/>
</dbReference>
<dbReference type="InterPro" id="IPR039725">
    <property type="entry name" value="CC2D1A/B"/>
</dbReference>
<dbReference type="PROSITE" id="PS50004">
    <property type="entry name" value="C2"/>
    <property type="match status" value="1"/>
</dbReference>
<comment type="caution">
    <text evidence="4">The sequence shown here is derived from an EMBL/GenBank/DDBJ whole genome shotgun (WGS) entry which is preliminary data.</text>
</comment>
<dbReference type="Gene3D" id="2.60.40.150">
    <property type="entry name" value="C2 domain"/>
    <property type="match status" value="1"/>
</dbReference>
<feature type="compositionally biased region" description="Acidic residues" evidence="2">
    <location>
        <begin position="90"/>
        <end position="103"/>
    </location>
</feature>
<dbReference type="PANTHER" id="PTHR13076">
    <property type="entry name" value="COILED-COIL AND C2 DOMAIN-CONTAINING PROTEIN 1-LIKE"/>
    <property type="match status" value="1"/>
</dbReference>
<dbReference type="Pfam" id="PF21528">
    <property type="entry name" value="CC2D1A-B_DM14"/>
    <property type="match status" value="4"/>
</dbReference>
<dbReference type="InterPro" id="IPR006608">
    <property type="entry name" value="CC2D1A/B_DM14"/>
</dbReference>
<dbReference type="SMART" id="SM00685">
    <property type="entry name" value="DM14"/>
    <property type="match status" value="4"/>
</dbReference>
<accession>A0AAV8W3V6</accession>
<feature type="region of interest" description="Disordered" evidence="2">
    <location>
        <begin position="394"/>
        <end position="465"/>
    </location>
</feature>
<sequence>MFARKKAKPKRDHSGKKLSQYGLFDIPTNFDTGLNNADDDDEGDSDLEAELAALSGEGGSASAPKRPPRKVIPQHQLDAMVADSLKDVPSDEELSVDENDPELLGELGELTGDAAEEPLPPPEDSPSDASSDVVNTLSDRLKNYELAERQAKSDGETGKARRYGRAIKTLKDLIRQAQSGASINLNDDSVPPEIKVGAKKEPDQGSEISQSTPSRPAPAIPIAPPAIPDSVQENVEDAKQEIDGELLNVLTERQKEYKMAALKRKKSGDSETAIKFVKIAKQFDAVIAAVQSGQAVDLSKMPGPPDEAASPPEPKVEENETQKNTIPEIPVPVEAANLPEETLITASTVLEALEQRLAVYKEHEAQAKEQGNASKARRHGRIVKQYEQAIKMHKAGKPVPVDELPTPPGYGPIPTEGGAHATPKPAPPAPSDQPSPSQVPASPSGGSEGGETKKSPGSRVTGNHMTTSHADKQVLILLAKQKQFKQAALNAKKQGEILQAKEFLRQAKGFDKLLEAARAGLPVDWSSIPVSPEAKSQLDDEYEIVMTEEASEDSNSDIDIISRLENQLQKQLKMCLTTRDHNKALGDVAGTNRFERLALNVTKDLDVVRLAKRTGGTVPKFHYEMKDFAIVKSFTELMDNDMELTILRGINYQSSNPKEIDTYVKFEFPFPQEEPYSNRTSTVKDTNNPEYNQTFTIPIQRSSRQCQRVFKRHGIKFEVYSKGGCAGASDIFCCYSGLFRSDSLIGTVNLKLQPLETQCELHDSFDLLEGRKKVGGKLEVRIRLRNPIVTQQVEQIQEKWLIIDQVI</sequence>
<dbReference type="SMART" id="SM00239">
    <property type="entry name" value="C2"/>
    <property type="match status" value="1"/>
</dbReference>
<feature type="compositionally biased region" description="Pro residues" evidence="2">
    <location>
        <begin position="215"/>
        <end position="227"/>
    </location>
</feature>
<feature type="region of interest" description="Disordered" evidence="2">
    <location>
        <begin position="297"/>
        <end position="331"/>
    </location>
</feature>
<dbReference type="InterPro" id="IPR000008">
    <property type="entry name" value="C2_dom"/>
</dbReference>
<keyword evidence="5" id="KW-1185">Reference proteome</keyword>
<organism evidence="4 5">
    <name type="scientific">Exocentrus adspersus</name>
    <dbReference type="NCBI Taxonomy" id="1586481"/>
    <lineage>
        <taxon>Eukaryota</taxon>
        <taxon>Metazoa</taxon>
        <taxon>Ecdysozoa</taxon>
        <taxon>Arthropoda</taxon>
        <taxon>Hexapoda</taxon>
        <taxon>Insecta</taxon>
        <taxon>Pterygota</taxon>
        <taxon>Neoptera</taxon>
        <taxon>Endopterygota</taxon>
        <taxon>Coleoptera</taxon>
        <taxon>Polyphaga</taxon>
        <taxon>Cucujiformia</taxon>
        <taxon>Chrysomeloidea</taxon>
        <taxon>Cerambycidae</taxon>
        <taxon>Lamiinae</taxon>
        <taxon>Acanthocinini</taxon>
        <taxon>Exocentrus</taxon>
    </lineage>
</organism>
<feature type="compositionally biased region" description="Basic residues" evidence="2">
    <location>
        <begin position="1"/>
        <end position="16"/>
    </location>
</feature>
<evidence type="ECO:0000313" key="4">
    <source>
        <dbReference type="EMBL" id="KAJ8920967.1"/>
    </source>
</evidence>
<dbReference type="InterPro" id="IPR035892">
    <property type="entry name" value="C2_domain_sf"/>
</dbReference>
<evidence type="ECO:0000256" key="1">
    <source>
        <dbReference type="ARBA" id="ARBA00010672"/>
    </source>
</evidence>
<feature type="domain" description="C2" evidence="3">
    <location>
        <begin position="613"/>
        <end position="765"/>
    </location>
</feature>